<gene>
    <name evidence="2" type="ORF">SAMN04488092_10323</name>
</gene>
<feature type="transmembrane region" description="Helical" evidence="1">
    <location>
        <begin position="220"/>
        <end position="243"/>
    </location>
</feature>
<feature type="transmembrane region" description="Helical" evidence="1">
    <location>
        <begin position="290"/>
        <end position="310"/>
    </location>
</feature>
<keyword evidence="1" id="KW-1133">Transmembrane helix</keyword>
<feature type="transmembrane region" description="Helical" evidence="1">
    <location>
        <begin position="343"/>
        <end position="360"/>
    </location>
</feature>
<feature type="transmembrane region" description="Helical" evidence="1">
    <location>
        <begin position="20"/>
        <end position="37"/>
    </location>
</feature>
<protein>
    <submittedName>
        <fullName evidence="2">Uncharacterized protein</fullName>
    </submittedName>
</protein>
<keyword evidence="1" id="KW-0472">Membrane</keyword>
<proteinExistence type="predicted"/>
<dbReference type="Proteomes" id="UP000198634">
    <property type="component" value="Unassembled WGS sequence"/>
</dbReference>
<evidence type="ECO:0000313" key="3">
    <source>
        <dbReference type="Proteomes" id="UP000198634"/>
    </source>
</evidence>
<organism evidence="2 3">
    <name type="scientific">Thalassovita taeanensis</name>
    <dbReference type="NCBI Taxonomy" id="657014"/>
    <lineage>
        <taxon>Bacteria</taxon>
        <taxon>Pseudomonadati</taxon>
        <taxon>Pseudomonadota</taxon>
        <taxon>Alphaproteobacteria</taxon>
        <taxon>Rhodobacterales</taxon>
        <taxon>Roseobacteraceae</taxon>
        <taxon>Thalassovita</taxon>
    </lineage>
</organism>
<feature type="transmembrane region" description="Helical" evidence="1">
    <location>
        <begin position="67"/>
        <end position="87"/>
    </location>
</feature>
<feature type="transmembrane region" description="Helical" evidence="1">
    <location>
        <begin position="193"/>
        <end position="214"/>
    </location>
</feature>
<keyword evidence="3" id="KW-1185">Reference proteome</keyword>
<dbReference type="EMBL" id="FOEP01000003">
    <property type="protein sequence ID" value="SEP93156.1"/>
    <property type="molecule type" value="Genomic_DNA"/>
</dbReference>
<feature type="transmembrane region" description="Helical" evidence="1">
    <location>
        <begin position="380"/>
        <end position="404"/>
    </location>
</feature>
<dbReference type="STRING" id="657014.SAMN04488092_10323"/>
<evidence type="ECO:0000256" key="1">
    <source>
        <dbReference type="SAM" id="Phobius"/>
    </source>
</evidence>
<evidence type="ECO:0000313" key="2">
    <source>
        <dbReference type="EMBL" id="SEP93156.1"/>
    </source>
</evidence>
<feature type="transmembrane region" description="Helical" evidence="1">
    <location>
        <begin position="460"/>
        <end position="480"/>
    </location>
</feature>
<name>A0A1H9BVZ2_9RHOB</name>
<feature type="transmembrane region" description="Helical" evidence="1">
    <location>
        <begin position="416"/>
        <end position="440"/>
    </location>
</feature>
<dbReference type="AlphaFoldDB" id="A0A1H9BVZ2"/>
<keyword evidence="1" id="KW-0812">Transmembrane</keyword>
<accession>A0A1H9BVZ2</accession>
<feature type="transmembrane region" description="Helical" evidence="1">
    <location>
        <begin position="43"/>
        <end position="60"/>
    </location>
</feature>
<sequence length="481" mass="51790">MRAGQMRRVGVQVRNIRPELDIFGAALLAGFCFLTVLHEFLTANWPVFFAFVFLILYLALDLRSIKASVWMMMFAMLATVIASLVVFGPRLDIFLPAFERGAFIAFFVISLTTLRIPCQRSAIILNLGNSIVQQPEGRRYLSMAFGAQLFGVLLNIGAIGLLGTAARRSVNPGPDGVESDVDQARLKQMTLSILRGFAPLAIWSPTSVTLIVIIETFPDLTWYTFLPYALGATAAFVGLGWIFDRAARTGEAVARKAVPSPGLGAVFLRAMPIIFGIALFAWVLTKVLGVSNILALTISVPLSSAIWLLMQILSDGEPRPIAALGGVVQREFTRTSQQMRPEVGIFLAAGVMSVLIGPLFDIDGMISQLLGMGVPSNVLLLGVSLLVFSLAAVGVSPFLTAMLMASTLSHVEGFGVPTYVTALALMMAWAGSLSISSFMAVTRLLAACVDRPVNLICLGWNLKFALTWMGLVAVWILIAAA</sequence>
<feature type="transmembrane region" description="Helical" evidence="1">
    <location>
        <begin position="263"/>
        <end position="284"/>
    </location>
</feature>
<reference evidence="2 3" key="1">
    <citation type="submission" date="2016-10" db="EMBL/GenBank/DDBJ databases">
        <authorList>
            <person name="de Groot N.N."/>
        </authorList>
    </citation>
    <scope>NUCLEOTIDE SEQUENCE [LARGE SCALE GENOMIC DNA]</scope>
    <source>
        <strain evidence="2 3">DSM 22007</strain>
    </source>
</reference>